<feature type="region of interest" description="Disordered" evidence="1">
    <location>
        <begin position="419"/>
        <end position="458"/>
    </location>
</feature>
<evidence type="ECO:0000256" key="1">
    <source>
        <dbReference type="SAM" id="MobiDB-lite"/>
    </source>
</evidence>
<dbReference type="Proteomes" id="UP000240883">
    <property type="component" value="Unassembled WGS sequence"/>
</dbReference>
<sequence length="458" mass="50174">MSPTPSYLKKPIPTGEMVPSESLDPIARMYSESSDSAVVKSGSPRSSAGPKSLPGHSGEAINATHMKDKKSLDFAPLSPSSSNKSSEGDETCMTPVGEAVKSSLASVGAAPPSPGSLKGLGEDATLTFSRDESTANGIISSESIGLILSRNFENPESITSRESSASRKRKNTTDQDASKHKRKRTTVSPSLAQSKKSGKRIMALEADRPKPYQKYLESKILLGGKLTTVRTPKPTPVPEATTYDQEIRAILQKLDKPKKKKTKIQKLFKSHKNKERAGGPRTFHPESNLSGEDLRGAAPIPTPKLPARGDANTFLGRSSNNRLESKPGTIKPGTSTISMPDPKDPENSVFKYLKPTVPRLTVAPGQTIHVETFLDDPISRPDVEFLGNVEMDGQKYRKFHITRMTSNQREMKAIQMMAKRRQQAKIDRNNTSRVKSTTDKTTKKYHIRNQQTASHKEK</sequence>
<feature type="region of interest" description="Disordered" evidence="1">
    <location>
        <begin position="253"/>
        <end position="343"/>
    </location>
</feature>
<feature type="compositionally biased region" description="Basic and acidic residues" evidence="1">
    <location>
        <begin position="424"/>
        <end position="442"/>
    </location>
</feature>
<proteinExistence type="predicted"/>
<dbReference type="EMBL" id="KZ678140">
    <property type="protein sequence ID" value="PSN63296.1"/>
    <property type="molecule type" value="Genomic_DNA"/>
</dbReference>
<feature type="compositionally biased region" description="Polar residues" evidence="1">
    <location>
        <begin position="186"/>
        <end position="195"/>
    </location>
</feature>
<name>A0A2T2NDJ2_CORCC</name>
<gene>
    <name evidence="2" type="ORF">BS50DRAFT_637806</name>
</gene>
<feature type="compositionally biased region" description="Polar residues" evidence="1">
    <location>
        <begin position="151"/>
        <end position="163"/>
    </location>
</feature>
<feature type="region of interest" description="Disordered" evidence="1">
    <location>
        <begin position="103"/>
        <end position="122"/>
    </location>
</feature>
<dbReference type="AlphaFoldDB" id="A0A2T2NDJ2"/>
<feature type="region of interest" description="Disordered" evidence="1">
    <location>
        <begin position="150"/>
        <end position="206"/>
    </location>
</feature>
<reference evidence="2 3" key="1">
    <citation type="journal article" date="2018" name="Front. Microbiol.">
        <title>Genome-Wide Analysis of Corynespora cassiicola Leaf Fall Disease Putative Effectors.</title>
        <authorList>
            <person name="Lopez D."/>
            <person name="Ribeiro S."/>
            <person name="Label P."/>
            <person name="Fumanal B."/>
            <person name="Venisse J.S."/>
            <person name="Kohler A."/>
            <person name="de Oliveira R.R."/>
            <person name="Labutti K."/>
            <person name="Lipzen A."/>
            <person name="Lail K."/>
            <person name="Bauer D."/>
            <person name="Ohm R.A."/>
            <person name="Barry K.W."/>
            <person name="Spatafora J."/>
            <person name="Grigoriev I.V."/>
            <person name="Martin F.M."/>
            <person name="Pujade-Renaud V."/>
        </authorList>
    </citation>
    <scope>NUCLEOTIDE SEQUENCE [LARGE SCALE GENOMIC DNA]</scope>
    <source>
        <strain evidence="2 3">Philippines</strain>
    </source>
</reference>
<evidence type="ECO:0000313" key="2">
    <source>
        <dbReference type="EMBL" id="PSN63296.1"/>
    </source>
</evidence>
<protein>
    <submittedName>
        <fullName evidence="2">Uncharacterized protein</fullName>
    </submittedName>
</protein>
<feature type="compositionally biased region" description="Basic residues" evidence="1">
    <location>
        <begin position="256"/>
        <end position="274"/>
    </location>
</feature>
<feature type="compositionally biased region" description="Polar residues" evidence="1">
    <location>
        <begin position="448"/>
        <end position="458"/>
    </location>
</feature>
<evidence type="ECO:0000313" key="3">
    <source>
        <dbReference type="Proteomes" id="UP000240883"/>
    </source>
</evidence>
<accession>A0A2T2NDJ2</accession>
<feature type="region of interest" description="Disordered" evidence="1">
    <location>
        <begin position="1"/>
        <end position="97"/>
    </location>
</feature>
<keyword evidence="3" id="KW-1185">Reference proteome</keyword>
<organism evidence="2 3">
    <name type="scientific">Corynespora cassiicola Philippines</name>
    <dbReference type="NCBI Taxonomy" id="1448308"/>
    <lineage>
        <taxon>Eukaryota</taxon>
        <taxon>Fungi</taxon>
        <taxon>Dikarya</taxon>
        <taxon>Ascomycota</taxon>
        <taxon>Pezizomycotina</taxon>
        <taxon>Dothideomycetes</taxon>
        <taxon>Pleosporomycetidae</taxon>
        <taxon>Pleosporales</taxon>
        <taxon>Corynesporascaceae</taxon>
        <taxon>Corynespora</taxon>
    </lineage>
</organism>